<sequence>MHPISLRGFGVLCASLFFLAHGLTTPNEQNHDKTVENYVHLEARRGRGGGSRRTRPKPQRNRPSKPKGPKKPKSKKIHRPKATKTQTKSKPTKAMPTKSSPPKITSKKPASKSTKQRWTTPAVSYPTTAINPCYLYIDCDEDALADGITARNVEYVVDLGITDAPAPTPTNYPSSGDLFKAQKKAHHHVFKFKSPNVDDAKVVAEKGAPLHTLDYAAEHILELQTVSRLLTTVVKKHPKLGPVFLRGWEKPLTAASVNSRKPKPKYELSGKTLTINNLIFNALGSNTNLDDFVICDAKINSYKGTSLEEDRPDEFVGKIWIWKACKR</sequence>
<evidence type="ECO:0000256" key="2">
    <source>
        <dbReference type="SAM" id="SignalP"/>
    </source>
</evidence>
<name>A0A6A5VQW4_9PLEO</name>
<dbReference type="AlphaFoldDB" id="A0A6A5VQW4"/>
<protein>
    <submittedName>
        <fullName evidence="3">Uncharacterized protein</fullName>
    </submittedName>
</protein>
<feature type="compositionally biased region" description="Basic residues" evidence="1">
    <location>
        <begin position="46"/>
        <end position="82"/>
    </location>
</feature>
<feature type="region of interest" description="Disordered" evidence="1">
    <location>
        <begin position="41"/>
        <end position="120"/>
    </location>
</feature>
<evidence type="ECO:0000313" key="4">
    <source>
        <dbReference type="Proteomes" id="UP000800036"/>
    </source>
</evidence>
<dbReference type="Proteomes" id="UP000800036">
    <property type="component" value="Unassembled WGS sequence"/>
</dbReference>
<gene>
    <name evidence="3" type="ORF">BU23DRAFT_562509</name>
</gene>
<evidence type="ECO:0000256" key="1">
    <source>
        <dbReference type="SAM" id="MobiDB-lite"/>
    </source>
</evidence>
<keyword evidence="4" id="KW-1185">Reference proteome</keyword>
<keyword evidence="2" id="KW-0732">Signal</keyword>
<organism evidence="3 4">
    <name type="scientific">Bimuria novae-zelandiae CBS 107.79</name>
    <dbReference type="NCBI Taxonomy" id="1447943"/>
    <lineage>
        <taxon>Eukaryota</taxon>
        <taxon>Fungi</taxon>
        <taxon>Dikarya</taxon>
        <taxon>Ascomycota</taxon>
        <taxon>Pezizomycotina</taxon>
        <taxon>Dothideomycetes</taxon>
        <taxon>Pleosporomycetidae</taxon>
        <taxon>Pleosporales</taxon>
        <taxon>Massarineae</taxon>
        <taxon>Didymosphaeriaceae</taxon>
        <taxon>Bimuria</taxon>
    </lineage>
</organism>
<accession>A0A6A5VQW4</accession>
<feature type="chain" id="PRO_5025386637" evidence="2">
    <location>
        <begin position="23"/>
        <end position="327"/>
    </location>
</feature>
<evidence type="ECO:0000313" key="3">
    <source>
        <dbReference type="EMBL" id="KAF1980083.1"/>
    </source>
</evidence>
<dbReference type="OrthoDB" id="3797690at2759"/>
<dbReference type="EMBL" id="ML976656">
    <property type="protein sequence ID" value="KAF1980083.1"/>
    <property type="molecule type" value="Genomic_DNA"/>
</dbReference>
<proteinExistence type="predicted"/>
<feature type="signal peptide" evidence="2">
    <location>
        <begin position="1"/>
        <end position="22"/>
    </location>
</feature>
<reference evidence="3" key="1">
    <citation type="journal article" date="2020" name="Stud. Mycol.">
        <title>101 Dothideomycetes genomes: a test case for predicting lifestyles and emergence of pathogens.</title>
        <authorList>
            <person name="Haridas S."/>
            <person name="Albert R."/>
            <person name="Binder M."/>
            <person name="Bloem J."/>
            <person name="Labutti K."/>
            <person name="Salamov A."/>
            <person name="Andreopoulos B."/>
            <person name="Baker S."/>
            <person name="Barry K."/>
            <person name="Bills G."/>
            <person name="Bluhm B."/>
            <person name="Cannon C."/>
            <person name="Castanera R."/>
            <person name="Culley D."/>
            <person name="Daum C."/>
            <person name="Ezra D."/>
            <person name="Gonzalez J."/>
            <person name="Henrissat B."/>
            <person name="Kuo A."/>
            <person name="Liang C."/>
            <person name="Lipzen A."/>
            <person name="Lutzoni F."/>
            <person name="Magnuson J."/>
            <person name="Mondo S."/>
            <person name="Nolan M."/>
            <person name="Ohm R."/>
            <person name="Pangilinan J."/>
            <person name="Park H.-J."/>
            <person name="Ramirez L."/>
            <person name="Alfaro M."/>
            <person name="Sun H."/>
            <person name="Tritt A."/>
            <person name="Yoshinaga Y."/>
            <person name="Zwiers L.-H."/>
            <person name="Turgeon B."/>
            <person name="Goodwin S."/>
            <person name="Spatafora J."/>
            <person name="Crous P."/>
            <person name="Grigoriev I."/>
        </authorList>
    </citation>
    <scope>NUCLEOTIDE SEQUENCE</scope>
    <source>
        <strain evidence="3">CBS 107.79</strain>
    </source>
</reference>